<dbReference type="PANTHER" id="PTHR11732">
    <property type="entry name" value="ALDO/KETO REDUCTASE"/>
    <property type="match status" value="1"/>
</dbReference>
<evidence type="ECO:0000313" key="7">
    <source>
        <dbReference type="Proteomes" id="UP000007014"/>
    </source>
</evidence>
<dbReference type="PROSITE" id="PS00062">
    <property type="entry name" value="ALDOKETO_REDUCTASE_2"/>
    <property type="match status" value="1"/>
</dbReference>
<evidence type="ECO:0000313" key="6">
    <source>
        <dbReference type="EMBL" id="BAM81123.1"/>
    </source>
</evidence>
<dbReference type="PRINTS" id="PR00069">
    <property type="entry name" value="ALDKETRDTASE"/>
</dbReference>
<dbReference type="AlphaFoldDB" id="M1VIU9"/>
<dbReference type="eggNOG" id="KOG1577">
    <property type="taxonomic scope" value="Eukaryota"/>
</dbReference>
<dbReference type="RefSeq" id="XP_005537159.1">
    <property type="nucleotide sequence ID" value="XM_005537102.1"/>
</dbReference>
<dbReference type="InterPro" id="IPR020471">
    <property type="entry name" value="AKR"/>
</dbReference>
<feature type="domain" description="NADP-dependent oxidoreductase" evidence="5">
    <location>
        <begin position="22"/>
        <end position="295"/>
    </location>
</feature>
<dbReference type="EMBL" id="AP006495">
    <property type="protein sequence ID" value="BAM81123.1"/>
    <property type="molecule type" value="Genomic_DNA"/>
</dbReference>
<dbReference type="InterPro" id="IPR018170">
    <property type="entry name" value="Aldo/ket_reductase_CS"/>
</dbReference>
<organism evidence="6 7">
    <name type="scientific">Cyanidioschyzon merolae (strain NIES-3377 / 10D)</name>
    <name type="common">Unicellular red alga</name>
    <dbReference type="NCBI Taxonomy" id="280699"/>
    <lineage>
        <taxon>Eukaryota</taxon>
        <taxon>Rhodophyta</taxon>
        <taxon>Bangiophyceae</taxon>
        <taxon>Cyanidiales</taxon>
        <taxon>Cyanidiaceae</taxon>
        <taxon>Cyanidioschyzon</taxon>
    </lineage>
</organism>
<dbReference type="KEGG" id="cme:CYME_CMM296C"/>
<gene>
    <name evidence="6" type="ORF">CYME_CMM296C</name>
</gene>
<reference evidence="6 7" key="1">
    <citation type="journal article" date="2004" name="Nature">
        <title>Genome sequence of the ultrasmall unicellular red alga Cyanidioschyzon merolae 10D.</title>
        <authorList>
            <person name="Matsuzaki M."/>
            <person name="Misumi O."/>
            <person name="Shin-i T."/>
            <person name="Maruyama S."/>
            <person name="Takahara M."/>
            <person name="Miyagishima S."/>
            <person name="Mori T."/>
            <person name="Nishida K."/>
            <person name="Yagisawa F."/>
            <person name="Nishida K."/>
            <person name="Yoshida Y."/>
            <person name="Nishimura Y."/>
            <person name="Nakao S."/>
            <person name="Kobayashi T."/>
            <person name="Momoyama Y."/>
            <person name="Higashiyama T."/>
            <person name="Minoda A."/>
            <person name="Sano M."/>
            <person name="Nomoto H."/>
            <person name="Oishi K."/>
            <person name="Hayashi H."/>
            <person name="Ohta F."/>
            <person name="Nishizaka S."/>
            <person name="Haga S."/>
            <person name="Miura S."/>
            <person name="Morishita T."/>
            <person name="Kabeya Y."/>
            <person name="Terasawa K."/>
            <person name="Suzuki Y."/>
            <person name="Ishii Y."/>
            <person name="Asakawa S."/>
            <person name="Takano H."/>
            <person name="Ohta N."/>
            <person name="Kuroiwa H."/>
            <person name="Tanaka K."/>
            <person name="Shimizu N."/>
            <person name="Sugano S."/>
            <person name="Sato N."/>
            <person name="Nozaki H."/>
            <person name="Ogasawara N."/>
            <person name="Kohara Y."/>
            <person name="Kuroiwa T."/>
        </authorList>
    </citation>
    <scope>NUCLEOTIDE SEQUENCE [LARGE SCALE GENOMIC DNA]</scope>
    <source>
        <strain evidence="6 7">10D</strain>
    </source>
</reference>
<dbReference type="GO" id="GO:0016616">
    <property type="term" value="F:oxidoreductase activity, acting on the CH-OH group of donors, NAD or NADP as acceptor"/>
    <property type="evidence" value="ECO:0007669"/>
    <property type="project" value="UniProtKB-ARBA"/>
</dbReference>
<dbReference type="PROSITE" id="PS00798">
    <property type="entry name" value="ALDOKETO_REDUCTASE_1"/>
    <property type="match status" value="1"/>
</dbReference>
<dbReference type="STRING" id="280699.M1VIU9"/>
<dbReference type="OMA" id="MVNQIFL"/>
<dbReference type="HOGENOM" id="CLU_023205_0_3_1"/>
<sequence length="331" mass="37096">MTQASHQPLFYGLSDGNRIPSLGLGTWKAEPGQIGEVVQKAIELGYRHIDCAAVYMNEKEIGGAFRRVFSSGYVKREELFVTSKLWNTCHRPEHVVEACKQTLADLQLEYLDLYLIHWPFAWEFCGSPLNENTWKGVDGAGNIRFDHGVTLQQTWAAMESLVEQGLVRSIGVSNYGLAELHDLLSYARIKPVVNQIEAHPYNSRAEHVQEAKRMGLLVEAYAPLGSGTLGMLRDPAIQNLAKKYQATPAQICLAWNIQRGCVVLPKSVSPDRLRENLDAVRILLDAADMDTLNGMDRALLACDMRVYWPYPVPEEAVRPERFQNTSSNGHS</sequence>
<dbReference type="Proteomes" id="UP000007014">
    <property type="component" value="Chromosome 13"/>
</dbReference>
<dbReference type="SMR" id="M1VIU9"/>
<evidence type="ECO:0000256" key="3">
    <source>
        <dbReference type="PIRSR" id="PIRSR000097-2"/>
    </source>
</evidence>
<feature type="active site" description="Proton donor" evidence="2">
    <location>
        <position position="55"/>
    </location>
</feature>
<evidence type="ECO:0000256" key="4">
    <source>
        <dbReference type="PIRSR" id="PIRSR000097-3"/>
    </source>
</evidence>
<dbReference type="Gene3D" id="3.20.20.100">
    <property type="entry name" value="NADP-dependent oxidoreductase domain"/>
    <property type="match status" value="1"/>
</dbReference>
<evidence type="ECO:0000256" key="2">
    <source>
        <dbReference type="PIRSR" id="PIRSR000097-1"/>
    </source>
</evidence>
<dbReference type="Gramene" id="CMM296CT">
    <property type="protein sequence ID" value="CMM296CT"/>
    <property type="gene ID" value="CMM296C"/>
</dbReference>
<dbReference type="InterPro" id="IPR023210">
    <property type="entry name" value="NADP_OxRdtase_dom"/>
</dbReference>
<dbReference type="SUPFAM" id="SSF51430">
    <property type="entry name" value="NAD(P)-linked oxidoreductase"/>
    <property type="match status" value="1"/>
</dbReference>
<proteinExistence type="predicted"/>
<keyword evidence="7" id="KW-1185">Reference proteome</keyword>
<name>M1VIU9_CYAM1</name>
<feature type="binding site" evidence="3">
    <location>
        <position position="117"/>
    </location>
    <ligand>
        <name>substrate</name>
    </ligand>
</feature>
<evidence type="ECO:0000256" key="1">
    <source>
        <dbReference type="ARBA" id="ARBA00023002"/>
    </source>
</evidence>
<reference evidence="6 7" key="2">
    <citation type="journal article" date="2007" name="BMC Biol.">
        <title>A 100%-complete sequence reveals unusually simple genomic features in the hot-spring red alga Cyanidioschyzon merolae.</title>
        <authorList>
            <person name="Nozaki H."/>
            <person name="Takano H."/>
            <person name="Misumi O."/>
            <person name="Terasawa K."/>
            <person name="Matsuzaki M."/>
            <person name="Maruyama S."/>
            <person name="Nishida K."/>
            <person name="Yagisawa F."/>
            <person name="Yoshida Y."/>
            <person name="Fujiwara T."/>
            <person name="Takio S."/>
            <person name="Tamura K."/>
            <person name="Chung S.J."/>
            <person name="Nakamura S."/>
            <person name="Kuroiwa H."/>
            <person name="Tanaka K."/>
            <person name="Sato N."/>
            <person name="Kuroiwa T."/>
        </authorList>
    </citation>
    <scope>NUCLEOTIDE SEQUENCE [LARGE SCALE GENOMIC DNA]</scope>
    <source>
        <strain evidence="6 7">10D</strain>
    </source>
</reference>
<keyword evidence="1" id="KW-0560">Oxidoreductase</keyword>
<dbReference type="OrthoDB" id="416253at2759"/>
<dbReference type="Pfam" id="PF00248">
    <property type="entry name" value="Aldo_ket_red"/>
    <property type="match status" value="1"/>
</dbReference>
<protein>
    <submittedName>
        <fullName evidence="6">Aldehyde reductase</fullName>
    </submittedName>
</protein>
<dbReference type="GeneID" id="16994884"/>
<dbReference type="FunFam" id="3.20.20.100:FF:000002">
    <property type="entry name" value="2,5-diketo-D-gluconic acid reductase A"/>
    <property type="match status" value="1"/>
</dbReference>
<feature type="site" description="Lowers pKa of active site Tyr" evidence="4">
    <location>
        <position position="84"/>
    </location>
</feature>
<evidence type="ECO:0000259" key="5">
    <source>
        <dbReference type="Pfam" id="PF00248"/>
    </source>
</evidence>
<dbReference type="PIRSF" id="PIRSF000097">
    <property type="entry name" value="AKR"/>
    <property type="match status" value="1"/>
</dbReference>
<accession>M1VIU9</accession>
<dbReference type="InterPro" id="IPR036812">
    <property type="entry name" value="NAD(P)_OxRdtase_dom_sf"/>
</dbReference>
<dbReference type="CDD" id="cd19071">
    <property type="entry name" value="AKR_AKR1-5-like"/>
    <property type="match status" value="1"/>
</dbReference>
<dbReference type="PROSITE" id="PS00063">
    <property type="entry name" value="ALDOKETO_REDUCTASE_3"/>
    <property type="match status" value="1"/>
</dbReference>